<evidence type="ECO:0000313" key="2">
    <source>
        <dbReference type="EMBL" id="KAH3811620.1"/>
    </source>
</evidence>
<organism evidence="2 3">
    <name type="scientific">Dreissena polymorpha</name>
    <name type="common">Zebra mussel</name>
    <name type="synonym">Mytilus polymorpha</name>
    <dbReference type="NCBI Taxonomy" id="45954"/>
    <lineage>
        <taxon>Eukaryota</taxon>
        <taxon>Metazoa</taxon>
        <taxon>Spiralia</taxon>
        <taxon>Lophotrochozoa</taxon>
        <taxon>Mollusca</taxon>
        <taxon>Bivalvia</taxon>
        <taxon>Autobranchia</taxon>
        <taxon>Heteroconchia</taxon>
        <taxon>Euheterodonta</taxon>
        <taxon>Imparidentia</taxon>
        <taxon>Neoheterodontei</taxon>
        <taxon>Myida</taxon>
        <taxon>Dreissenoidea</taxon>
        <taxon>Dreissenidae</taxon>
        <taxon>Dreissena</taxon>
    </lineage>
</organism>
<proteinExistence type="predicted"/>
<keyword evidence="1" id="KW-0732">Signal</keyword>
<dbReference type="AlphaFoldDB" id="A0A9D4GAR3"/>
<accession>A0A9D4GAR3</accession>
<feature type="signal peptide" evidence="1">
    <location>
        <begin position="1"/>
        <end position="20"/>
    </location>
</feature>
<reference evidence="2" key="1">
    <citation type="journal article" date="2019" name="bioRxiv">
        <title>The Genome of the Zebra Mussel, Dreissena polymorpha: A Resource for Invasive Species Research.</title>
        <authorList>
            <person name="McCartney M.A."/>
            <person name="Auch B."/>
            <person name="Kono T."/>
            <person name="Mallez S."/>
            <person name="Zhang Y."/>
            <person name="Obille A."/>
            <person name="Becker A."/>
            <person name="Abrahante J.E."/>
            <person name="Garbe J."/>
            <person name="Badalamenti J.P."/>
            <person name="Herman A."/>
            <person name="Mangelson H."/>
            <person name="Liachko I."/>
            <person name="Sullivan S."/>
            <person name="Sone E.D."/>
            <person name="Koren S."/>
            <person name="Silverstein K.A.T."/>
            <person name="Beckman K.B."/>
            <person name="Gohl D.M."/>
        </authorList>
    </citation>
    <scope>NUCLEOTIDE SEQUENCE</scope>
    <source>
        <strain evidence="2">Duluth1</strain>
        <tissue evidence="2">Whole animal</tissue>
    </source>
</reference>
<sequence length="127" mass="14168">MSRVWFWLALTWTFVCGTQGQWTFGPDFFRGMSQLQTNLNRMTMHKATLGELAEQRCQVKMNAEMARAQEEIPFGESGRVFVTSDGGLGYAYNSTDGSMTLYALSPGSPPHGYMFHSGPSGNSYSSW</sequence>
<evidence type="ECO:0000256" key="1">
    <source>
        <dbReference type="SAM" id="SignalP"/>
    </source>
</evidence>
<name>A0A9D4GAR3_DREPO</name>
<comment type="caution">
    <text evidence="2">The sequence shown here is derived from an EMBL/GenBank/DDBJ whole genome shotgun (WGS) entry which is preliminary data.</text>
</comment>
<feature type="chain" id="PRO_5039490216" evidence="1">
    <location>
        <begin position="21"/>
        <end position="127"/>
    </location>
</feature>
<gene>
    <name evidence="2" type="ORF">DPMN_140032</name>
</gene>
<protein>
    <submittedName>
        <fullName evidence="2">Uncharacterized protein</fullName>
    </submittedName>
</protein>
<reference evidence="2" key="2">
    <citation type="submission" date="2020-11" db="EMBL/GenBank/DDBJ databases">
        <authorList>
            <person name="McCartney M.A."/>
            <person name="Auch B."/>
            <person name="Kono T."/>
            <person name="Mallez S."/>
            <person name="Becker A."/>
            <person name="Gohl D.M."/>
            <person name="Silverstein K.A.T."/>
            <person name="Koren S."/>
            <person name="Bechman K.B."/>
            <person name="Herman A."/>
            <person name="Abrahante J.E."/>
            <person name="Garbe J."/>
        </authorList>
    </citation>
    <scope>NUCLEOTIDE SEQUENCE</scope>
    <source>
        <strain evidence="2">Duluth1</strain>
        <tissue evidence="2">Whole animal</tissue>
    </source>
</reference>
<dbReference type="EMBL" id="JAIWYP010000006">
    <property type="protein sequence ID" value="KAH3811620.1"/>
    <property type="molecule type" value="Genomic_DNA"/>
</dbReference>
<keyword evidence="3" id="KW-1185">Reference proteome</keyword>
<evidence type="ECO:0000313" key="3">
    <source>
        <dbReference type="Proteomes" id="UP000828390"/>
    </source>
</evidence>
<dbReference type="Proteomes" id="UP000828390">
    <property type="component" value="Unassembled WGS sequence"/>
</dbReference>